<comment type="caution">
    <text evidence="1">The sequence shown here is derived from an EMBL/GenBank/DDBJ whole genome shotgun (WGS) entry which is preliminary data.</text>
</comment>
<evidence type="ECO:0000313" key="1">
    <source>
        <dbReference type="EMBL" id="CAG8534634.1"/>
    </source>
</evidence>
<organism evidence="1 2">
    <name type="scientific">Cetraspora pellucida</name>
    <dbReference type="NCBI Taxonomy" id="1433469"/>
    <lineage>
        <taxon>Eukaryota</taxon>
        <taxon>Fungi</taxon>
        <taxon>Fungi incertae sedis</taxon>
        <taxon>Mucoromycota</taxon>
        <taxon>Glomeromycotina</taxon>
        <taxon>Glomeromycetes</taxon>
        <taxon>Diversisporales</taxon>
        <taxon>Gigasporaceae</taxon>
        <taxon>Cetraspora</taxon>
    </lineage>
</organism>
<dbReference type="Proteomes" id="UP000789366">
    <property type="component" value="Unassembled WGS sequence"/>
</dbReference>
<dbReference type="EMBL" id="CAJVPW010004079">
    <property type="protein sequence ID" value="CAG8534634.1"/>
    <property type="molecule type" value="Genomic_DNA"/>
</dbReference>
<reference evidence="1" key="1">
    <citation type="submission" date="2021-06" db="EMBL/GenBank/DDBJ databases">
        <authorList>
            <person name="Kallberg Y."/>
            <person name="Tangrot J."/>
            <person name="Rosling A."/>
        </authorList>
    </citation>
    <scope>NUCLEOTIDE SEQUENCE</scope>
    <source>
        <strain evidence="1">28 12/20/2015</strain>
    </source>
</reference>
<gene>
    <name evidence="1" type="ORF">SPELUC_LOCUS4523</name>
</gene>
<keyword evidence="2" id="KW-1185">Reference proteome</keyword>
<name>A0ACA9LJI8_9GLOM</name>
<protein>
    <submittedName>
        <fullName evidence="1">16348_t:CDS:1</fullName>
    </submittedName>
</protein>
<accession>A0ACA9LJI8</accession>
<proteinExistence type="predicted"/>
<evidence type="ECO:0000313" key="2">
    <source>
        <dbReference type="Proteomes" id="UP000789366"/>
    </source>
</evidence>
<sequence>MDNHNAQDYIDKKYPINGACSRNADPENKGKRREEITKLDVSKGKAGGGETIFVKKLRSEPKQNSSQKFKQERNANGNQERNTNGNQERNTNSKQERNTNVKQERNTNKRIEQELSTKRSRLKKLHFDLSLKFKEYLARTVTKYLFKSHKMFVEGKDVEGYYSKNLANLRNGLGSDTEGHKILDQIISVQNEIIDLEKKLESTTSQVGSPPPYHAI</sequence>